<reference evidence="6" key="1">
    <citation type="submission" date="2021-01" db="EMBL/GenBank/DDBJ databases">
        <title>Whole genome shotgun sequence of Sphaerisporangium rufum NBRC 109079.</title>
        <authorList>
            <person name="Komaki H."/>
            <person name="Tamura T."/>
        </authorList>
    </citation>
    <scope>NUCLEOTIDE SEQUENCE</scope>
    <source>
        <strain evidence="6">NBRC 109079</strain>
    </source>
</reference>
<dbReference type="InterPro" id="IPR013595">
    <property type="entry name" value="Pept_S33_TAP-like_C"/>
</dbReference>
<evidence type="ECO:0000256" key="3">
    <source>
        <dbReference type="SAM" id="MobiDB-lite"/>
    </source>
</evidence>
<organism evidence="6 7">
    <name type="scientific">Sphaerisporangium rufum</name>
    <dbReference type="NCBI Taxonomy" id="1381558"/>
    <lineage>
        <taxon>Bacteria</taxon>
        <taxon>Bacillati</taxon>
        <taxon>Actinomycetota</taxon>
        <taxon>Actinomycetes</taxon>
        <taxon>Streptosporangiales</taxon>
        <taxon>Streptosporangiaceae</taxon>
        <taxon>Sphaerisporangium</taxon>
    </lineage>
</organism>
<evidence type="ECO:0000259" key="5">
    <source>
        <dbReference type="Pfam" id="PF08386"/>
    </source>
</evidence>
<feature type="region of interest" description="Disordered" evidence="3">
    <location>
        <begin position="1"/>
        <end position="36"/>
    </location>
</feature>
<feature type="domain" description="Peptidase S33 tripeptidyl aminopeptidase-like C-terminal" evidence="5">
    <location>
        <begin position="369"/>
        <end position="453"/>
    </location>
</feature>
<evidence type="ECO:0000256" key="2">
    <source>
        <dbReference type="ARBA" id="ARBA00022801"/>
    </source>
</evidence>
<dbReference type="Pfam" id="PF00561">
    <property type="entry name" value="Abhydrolase_1"/>
    <property type="match status" value="1"/>
</dbReference>
<evidence type="ECO:0000313" key="6">
    <source>
        <dbReference type="EMBL" id="GII80037.1"/>
    </source>
</evidence>
<comment type="similarity">
    <text evidence="1">Belongs to the peptidase S33 family.</text>
</comment>
<dbReference type="SUPFAM" id="SSF53474">
    <property type="entry name" value="alpha/beta-Hydrolases"/>
    <property type="match status" value="1"/>
</dbReference>
<comment type="caution">
    <text evidence="6">The sequence shown here is derived from an EMBL/GenBank/DDBJ whole genome shotgun (WGS) entry which is preliminary data.</text>
</comment>
<evidence type="ECO:0000259" key="4">
    <source>
        <dbReference type="Pfam" id="PF00561"/>
    </source>
</evidence>
<feature type="domain" description="AB hydrolase-1" evidence="4">
    <location>
        <begin position="96"/>
        <end position="207"/>
    </location>
</feature>
<keyword evidence="2" id="KW-0378">Hydrolase</keyword>
<dbReference type="PANTHER" id="PTHR43248:SF25">
    <property type="entry name" value="AB HYDROLASE-1 DOMAIN-CONTAINING PROTEIN-RELATED"/>
    <property type="match status" value="1"/>
</dbReference>
<dbReference type="Proteomes" id="UP000655287">
    <property type="component" value="Unassembled WGS sequence"/>
</dbReference>
<dbReference type="PANTHER" id="PTHR43248">
    <property type="entry name" value="2-SUCCINYL-6-HYDROXY-2,4-CYCLOHEXADIENE-1-CARBOXYLATE SYNTHASE"/>
    <property type="match status" value="1"/>
</dbReference>
<dbReference type="AlphaFoldDB" id="A0A919V2T4"/>
<gene>
    <name evidence="6" type="ORF">Sru01_50190</name>
</gene>
<sequence>MACGTLPTWTTATGPAGGSVPAGNAPVSPPGEAHPCAAATTRCDGRIEVPLDRTDPRSERITVAFTWLPRKDLSRPAAGTVLADPGGPGPALPAVPALAEALGPVLDRQNLLVVEPRGLGLSSPLTCPDLDLERPESVRACAGHLGPRAAFHTAGQTVADQDAVRAALGVPKVTYYGISYGTLSAQAYAARHPEALAGVLLDSVVLTGADGRVADPDPVRTEHLAVACASSAACRRLPGDPAGTFAHLVGRLRGQPDPAVRPLSLLALLHSVSVPVVGREINAAVAAYLAGDPAPLRRLAAMIDGIPSGPARGAELAGVVAHRCADSSFPFDWTASPDERRAQLDRYYATERPYRPFTLGDLGGKASGWQEICAGWPAPPADPPVPPDARLRYVPALVLAGDFDSTTPAEAGRVAERFGATVSRVRFGGHNLTTGPAVDGCVRAATREFLADPAAFQGTPRCDRASYAAIGTYPRGAAGLRPARVPGLDRRQRVTVAAAIATVLDAAARRDPHGPIPSWLVDEPGLRGGRVAFDDRAGIVRPADVEYVTGFAVTGEIELPPRPAQAGPATARLQVRDGTGTHRLVLTFPAFRATPDTAVSGTFDGRAFTGTVAGR</sequence>
<dbReference type="InterPro" id="IPR029058">
    <property type="entry name" value="AB_hydrolase_fold"/>
</dbReference>
<dbReference type="InterPro" id="IPR051601">
    <property type="entry name" value="Serine_prot/Carboxylest_S33"/>
</dbReference>
<accession>A0A919V2T4</accession>
<dbReference type="Pfam" id="PF08386">
    <property type="entry name" value="Abhydrolase_4"/>
    <property type="match status" value="1"/>
</dbReference>
<keyword evidence="7" id="KW-1185">Reference proteome</keyword>
<evidence type="ECO:0000256" key="1">
    <source>
        <dbReference type="ARBA" id="ARBA00010088"/>
    </source>
</evidence>
<name>A0A919V2T4_9ACTN</name>
<dbReference type="Gene3D" id="3.40.50.1820">
    <property type="entry name" value="alpha/beta hydrolase"/>
    <property type="match status" value="1"/>
</dbReference>
<dbReference type="GO" id="GO:0016787">
    <property type="term" value="F:hydrolase activity"/>
    <property type="evidence" value="ECO:0007669"/>
    <property type="project" value="UniProtKB-KW"/>
</dbReference>
<evidence type="ECO:0008006" key="8">
    <source>
        <dbReference type="Google" id="ProtNLM"/>
    </source>
</evidence>
<feature type="compositionally biased region" description="Low complexity" evidence="3">
    <location>
        <begin position="1"/>
        <end position="14"/>
    </location>
</feature>
<protein>
    <recommendedName>
        <fullName evidence="8">Alpha/beta hydrolase</fullName>
    </recommendedName>
</protein>
<dbReference type="EMBL" id="BOOU01000068">
    <property type="protein sequence ID" value="GII80037.1"/>
    <property type="molecule type" value="Genomic_DNA"/>
</dbReference>
<proteinExistence type="inferred from homology"/>
<evidence type="ECO:0000313" key="7">
    <source>
        <dbReference type="Proteomes" id="UP000655287"/>
    </source>
</evidence>
<dbReference type="InterPro" id="IPR000073">
    <property type="entry name" value="AB_hydrolase_1"/>
</dbReference>